<evidence type="ECO:0000313" key="2">
    <source>
        <dbReference type="Proteomes" id="UP000324797"/>
    </source>
</evidence>
<reference evidence="1 2" key="1">
    <citation type="submission" date="2019-08" db="EMBL/GenBank/DDBJ databases">
        <title>Bradyrhizobium hipponensis sp. nov., a rhizobium isolated from a Lupinus angustifolius root nodule in Tunisia.</title>
        <authorList>
            <person name="Off K."/>
            <person name="Rejili M."/>
            <person name="Mars M."/>
            <person name="Brachmann A."/>
            <person name="Marin M."/>
        </authorList>
    </citation>
    <scope>NUCLEOTIDE SEQUENCE [LARGE SCALE GENOMIC DNA]</scope>
    <source>
        <strain evidence="2">aSej3</strain>
    </source>
</reference>
<accession>A0A5S4YFP3</accession>
<comment type="caution">
    <text evidence="1">The sequence shown here is derived from an EMBL/GenBank/DDBJ whole genome shotgun (WGS) entry which is preliminary data.</text>
</comment>
<organism evidence="1 2">
    <name type="scientific">Bradyrhizobium hipponense</name>
    <dbReference type="NCBI Taxonomy" id="2605638"/>
    <lineage>
        <taxon>Bacteria</taxon>
        <taxon>Pseudomonadati</taxon>
        <taxon>Pseudomonadota</taxon>
        <taxon>Alphaproteobacteria</taxon>
        <taxon>Hyphomicrobiales</taxon>
        <taxon>Nitrobacteraceae</taxon>
        <taxon>Bradyrhizobium</taxon>
    </lineage>
</organism>
<evidence type="ECO:0008006" key="3">
    <source>
        <dbReference type="Google" id="ProtNLM"/>
    </source>
</evidence>
<dbReference type="AlphaFoldDB" id="A0A5S4YFP3"/>
<dbReference type="Proteomes" id="UP000324797">
    <property type="component" value="Unassembled WGS sequence"/>
</dbReference>
<keyword evidence="2" id="KW-1185">Reference proteome</keyword>
<sequence>MTAIRRANRSSHLRNWRGLLAVLIAAVYLLTGVLHGLHGLHDIGVTTPAGGSEIAAVLDSSGHADDKALGGHHCHGCFSVTVEQPAPSAASSELVSASVPQCATRLVGIVPDTDSPPPKHIA</sequence>
<evidence type="ECO:0000313" key="1">
    <source>
        <dbReference type="EMBL" id="TYO62494.1"/>
    </source>
</evidence>
<gene>
    <name evidence="1" type="ORF">FXV83_32515</name>
</gene>
<name>A0A5S4YFP3_9BRAD</name>
<dbReference type="EMBL" id="VSTH01000132">
    <property type="protein sequence ID" value="TYO62494.1"/>
    <property type="molecule type" value="Genomic_DNA"/>
</dbReference>
<proteinExistence type="predicted"/>
<dbReference type="RefSeq" id="WP_148743661.1">
    <property type="nucleotide sequence ID" value="NZ_VSTH01000132.1"/>
</dbReference>
<protein>
    <recommendedName>
        <fullName evidence="3">DUF2946 domain-containing protein</fullName>
    </recommendedName>
</protein>